<evidence type="ECO:0000313" key="1">
    <source>
        <dbReference type="EMBL" id="CAZ81047.1"/>
    </source>
</evidence>
<protein>
    <submittedName>
        <fullName evidence="1">(Perigord truffle) hypothetical protein</fullName>
    </submittedName>
</protein>
<gene>
    <name evidence="1" type="ORF">GSTUM_00003148001</name>
</gene>
<keyword evidence="2" id="KW-1185">Reference proteome</keyword>
<dbReference type="KEGG" id="tml:GSTUM_00003148001"/>
<sequence>MTTSFACVITCILGAQLAVSKSQNKTLEIPTLLP</sequence>
<dbReference type="GeneID" id="9184333"/>
<dbReference type="HOGENOM" id="CLU_3377394_0_0_1"/>
<reference evidence="1 2" key="1">
    <citation type="journal article" date="2010" name="Nature">
        <title>Perigord black truffle genome uncovers evolutionary origins and mechanisms of symbiosis.</title>
        <authorList>
            <person name="Martin F."/>
            <person name="Kohler A."/>
            <person name="Murat C."/>
            <person name="Balestrini R."/>
            <person name="Coutinho P.M."/>
            <person name="Jaillon O."/>
            <person name="Montanini B."/>
            <person name="Morin E."/>
            <person name="Noel B."/>
            <person name="Percudani R."/>
            <person name="Porcel B."/>
            <person name="Rubini A."/>
            <person name="Amicucci A."/>
            <person name="Amselem J."/>
            <person name="Anthouard V."/>
            <person name="Arcioni S."/>
            <person name="Artiguenave F."/>
            <person name="Aury J.M."/>
            <person name="Ballario P."/>
            <person name="Bolchi A."/>
            <person name="Brenna A."/>
            <person name="Brun A."/>
            <person name="Buee M."/>
            <person name="Cantarel B."/>
            <person name="Chevalier G."/>
            <person name="Couloux A."/>
            <person name="Da Silva C."/>
            <person name="Denoeud F."/>
            <person name="Duplessis S."/>
            <person name="Ghignone S."/>
            <person name="Hilselberger B."/>
            <person name="Iotti M."/>
            <person name="Marcais B."/>
            <person name="Mello A."/>
            <person name="Miranda M."/>
            <person name="Pacioni G."/>
            <person name="Quesneville H."/>
            <person name="Riccioni C."/>
            <person name="Ruotolo R."/>
            <person name="Splivallo R."/>
            <person name="Stocchi V."/>
            <person name="Tisserant E."/>
            <person name="Viscomi A.R."/>
            <person name="Zambonelli A."/>
            <person name="Zampieri E."/>
            <person name="Henrissat B."/>
            <person name="Lebrun M.H."/>
            <person name="Paolocci F."/>
            <person name="Bonfante P."/>
            <person name="Ottonello S."/>
            <person name="Wincker P."/>
        </authorList>
    </citation>
    <scope>NUCLEOTIDE SEQUENCE [LARGE SCALE GENOMIC DNA]</scope>
    <source>
        <strain evidence="1 2">Mel28</strain>
    </source>
</reference>
<accession>D5G954</accession>
<dbReference type="Proteomes" id="UP000006911">
    <property type="component" value="Unassembled WGS sequence"/>
</dbReference>
<dbReference type="InParanoid" id="D5G954"/>
<dbReference type="EMBL" id="FN430055">
    <property type="protein sequence ID" value="CAZ81047.1"/>
    <property type="molecule type" value="Genomic_DNA"/>
</dbReference>
<name>D5G954_TUBMM</name>
<organism evidence="1 2">
    <name type="scientific">Tuber melanosporum (strain Mel28)</name>
    <name type="common">Perigord black truffle</name>
    <dbReference type="NCBI Taxonomy" id="656061"/>
    <lineage>
        <taxon>Eukaryota</taxon>
        <taxon>Fungi</taxon>
        <taxon>Dikarya</taxon>
        <taxon>Ascomycota</taxon>
        <taxon>Pezizomycotina</taxon>
        <taxon>Pezizomycetes</taxon>
        <taxon>Pezizales</taxon>
        <taxon>Tuberaceae</taxon>
        <taxon>Tuber</taxon>
    </lineage>
</organism>
<evidence type="ECO:0000313" key="2">
    <source>
        <dbReference type="Proteomes" id="UP000006911"/>
    </source>
</evidence>
<proteinExistence type="predicted"/>
<dbReference type="RefSeq" id="XP_002836856.1">
    <property type="nucleotide sequence ID" value="XM_002836810.1"/>
</dbReference>
<dbReference type="AlphaFoldDB" id="D5G954"/>